<dbReference type="InterPro" id="IPR026444">
    <property type="entry name" value="Secre_tail"/>
</dbReference>
<dbReference type="Proteomes" id="UP000295807">
    <property type="component" value="Unassembled WGS sequence"/>
</dbReference>
<dbReference type="SMART" id="SM00560">
    <property type="entry name" value="LamGL"/>
    <property type="match status" value="3"/>
</dbReference>
<evidence type="ECO:0000313" key="8">
    <source>
        <dbReference type="Proteomes" id="UP000295807"/>
    </source>
</evidence>
<dbReference type="EMBL" id="SMAD01000020">
    <property type="protein sequence ID" value="TCS84637.1"/>
    <property type="molecule type" value="Genomic_DNA"/>
</dbReference>
<dbReference type="NCBIfam" id="TIGR04183">
    <property type="entry name" value="Por_Secre_tail"/>
    <property type="match status" value="1"/>
</dbReference>
<dbReference type="PANTHER" id="PTHR19277:SF125">
    <property type="entry name" value="B6"/>
    <property type="match status" value="1"/>
</dbReference>
<comment type="cofactor">
    <cofactor evidence="1">
        <name>Ca(2+)</name>
        <dbReference type="ChEBI" id="CHEBI:29108"/>
    </cofactor>
</comment>
<organism evidence="7 8">
    <name type="scientific">Anseongella ginsenosidimutans</name>
    <dbReference type="NCBI Taxonomy" id="496056"/>
    <lineage>
        <taxon>Bacteria</taxon>
        <taxon>Pseudomonadati</taxon>
        <taxon>Bacteroidota</taxon>
        <taxon>Sphingobacteriia</taxon>
        <taxon>Sphingobacteriales</taxon>
        <taxon>Sphingobacteriaceae</taxon>
        <taxon>Anseongella</taxon>
    </lineage>
</organism>
<evidence type="ECO:0000256" key="4">
    <source>
        <dbReference type="ARBA" id="ARBA00022837"/>
    </source>
</evidence>
<comment type="caution">
    <text evidence="7">The sequence shown here is derived from an EMBL/GenBank/DDBJ whole genome shotgun (WGS) entry which is preliminary data.</text>
</comment>
<protein>
    <submittedName>
        <fullName evidence="7">Putative secreted protein (Por secretion system target)</fullName>
    </submittedName>
</protein>
<evidence type="ECO:0000256" key="5">
    <source>
        <dbReference type="ARBA" id="ARBA00023157"/>
    </source>
</evidence>
<dbReference type="InterPro" id="IPR051360">
    <property type="entry name" value="Neuronal_Pentraxin_Related"/>
</dbReference>
<dbReference type="Gene3D" id="2.60.120.200">
    <property type="match status" value="3"/>
</dbReference>
<keyword evidence="5" id="KW-1015">Disulfide bond</keyword>
<accession>A0A4R3KL10</accession>
<keyword evidence="2" id="KW-0479">Metal-binding</keyword>
<name>A0A4R3KL10_9SPHI</name>
<dbReference type="Gene3D" id="2.60.40.4070">
    <property type="match status" value="1"/>
</dbReference>
<dbReference type="InterPro" id="IPR001791">
    <property type="entry name" value="Laminin_G"/>
</dbReference>
<dbReference type="Pfam" id="PF13385">
    <property type="entry name" value="Laminin_G_3"/>
    <property type="match status" value="3"/>
</dbReference>
<feature type="domain" description="LamG-like jellyroll fold" evidence="6">
    <location>
        <begin position="2088"/>
        <end position="2217"/>
    </location>
</feature>
<keyword evidence="8" id="KW-1185">Reference proteome</keyword>
<dbReference type="InterPro" id="IPR006558">
    <property type="entry name" value="LamG-like"/>
</dbReference>
<keyword evidence="3" id="KW-0732">Signal</keyword>
<evidence type="ECO:0000256" key="2">
    <source>
        <dbReference type="ARBA" id="ARBA00022723"/>
    </source>
</evidence>
<sequence>MKMIEKRKAVLLFIVGAFIAGILLAPSPSSAQAYWNNDYFQLAFQPSGGYIQITIRNKYDDNAFVDNGDDRSGNTSLSFSTETFGENEFEQIALFDIFDEDPDSFQMSSASITDAARNMFYRIEYETDETTGRYIIRLYINNEGKHIKRLRFHINKWNRKGDGGPQDQHDINVIKNVDIPSLGNFTYTTSFREDGKVKLDWNSNDNSVTDRSTTILYAEGGEELDRSAAGANSGSFLIDQQNSTNTYYLGQGAYSNHVTERTEDIIIPAFTHPDSIYASYNAVTNQAEITWTIPKAIGEEVESSGFKLQRATKPDFSDAIKIDLTPFQNMEYHPDSTSYTFSEAPYADVYYRVTRDLDPDWGWGMAKTVHFTAGHAAISGNSGVNLSLDNTGRRAVLQWDTTGIWAPEAVFIITRIDLDNGNNTNFNLEEKDYFRGEFTDSLLIPCHRYSYKLQVKPPARLGFLTNEPYQTSNTILPVEIGTISGLIVSKGYFNNRVELQWKSEGGFDNYIIKRKVYGSSGAFTQLSSVAGGLSSADIVATDQGTSPGIYYEYMVVGVVNCSNTLRYSQDTLYAIGFRAPTGNVYGRVTYENGQAVTGVSVRLESDAGEGRGQSIYLDGSPGSYLRLDSLQVPFSDSAFTIEAWIRPEDEAPENQVIFSREGQYELGFGANGDLYFSANDQLVSAGYTNSNQSFIHVTGVRHRDTLRILLNDSLLAEAIQPLQPPAEPAKEVYIGKNAAGSNFKGYIDEMRAWNAALNRQQVARQHTQVLTGGENGLVAYWRFDETISDQFYDLSHREEQYNRNDGVMNPGAVQRSATVPTAEQLSLKAFTDSTGNYMITGVPYFGNGSTYTIVPLLGTHQFDPVSEKRLISADDPSFTVNFVDKSSFAVSGYVYYRDGTVPVEGVQFQIDGKYAQKANGELLQTDTEGKFTIFVPVGTHEVKAVKNNHVFVNGGKITNRFGEDLNYQGPVSERILYDSTAIRFIGRVAGGALQESFPLGHSLSENNLGRELSITMSLPSGTKYELHSGSRDTTVWVNHLSPGGQDDPSKVHRTRIVYHQNKIVIYPDSLTGEFQADLLPEKFIVDNVQVTGWGNLLEGQGVAVDFTNKFLKQYSVLEYSDHTDSVAYNDSYQFIKRVNPSVSITQQNAAGADLAYFGHDVYETVGAEGEEISIPVIDPAKTERDMYLFRYPVFRQGREYDLRINAFEEYPFYESVKPDGTPVVAMQDGEAVIDKVPTRDGQVSILNTIRNQATSADTLSLDSAGVGYYQFTAGNPAITAPGLKSLSVTVRFGEATDLTWSWLGQPKLEGFVMGAQMTGTDFVTAGPDKLLTVLRDPPGSRSYSFLEEGSTFKESSTYSNSVDQEGNIEAKVLFSQKVVTFFGLGGGKIEEIQSSENSVGAGATHEEHYSYSNGKESATSLTNRFQTSDAPTFVGAPGDVYVGYSTNITYGQTRNVIIIERDDLKAADSVLSDPGAASSYLVVMREGINFGEQFGTLFAYPQQHIIKVLIPNLTHIRNTLLLPVGTENGQAIANTSGEPVYVSKLAADDLRFGKTNGDTEAFGSSAEDDLFNDGESYKIYFPEGSEYATDTIMVLNQYIRDWEQRIEDNEKQKLEAPVFQNYSFHAGSPVSYSEQFSETEAKSHSFNIILSAKILSETFFEILGQGLKLKIDESIGTSNGGNFETVTGTERTTGFVMASDGTDDYISVDVNKPEEGGFVFRTLGGATACPYEGEEVTQYYNKGTVINQATQRIEVPVLTVDNPVVNDVPATQKASYTLKIKNESEARLPTTLMLSYLDTDSIKGATISVDGLPIGGTGRPIPVQYGETVTKVITLTKGPDAMDYNNIPIILKSACQYDPTGYQETIADTVLISAHFVPACSNVNIKSPTNQWILNTDAPLNGENKRYLPLIIDQFDLSNSLFDRIELQYKPSSSARWITVMKFYGDSSKYKEAQGEKLFITNAQELLYNLEMDDASFNDQGYDIRAVSICELGPDDYINTPSNVISGLKDTYSPRLFGSAQPAGGVLGVSDEIRLNFNEPIAAGLLTNPDFQVRGIRNGAISDHSVSAALDGDGDYLETEFDKNLSGKDITMELWALPEAEGRGGTLISHGAASGSLELALTSDNYLQVIAGTQTLKSEQPLAISPGEWAHLALVYHAADATVSAYYNFTEVIHAAPVPAYAGNGPFQLGRSISGAGNFFHGKMHETRIWTEALSAVRLQTNSLKRLSGAENGLLAYYPMNEGKGELAIDKAHGSHARLRGEWSTPAGRSIDFNGNGHLKISTGAIPVTNEMDYTLELWFKGEAGQQEAALAANGRGEGNELGGSYDAFFLGFEGGQLTFRNNGLRMQAPGNYLDGHWHHVALAVNRNSGTAQFFVDGELKTFFDARDLGGLVAPFVYLGARGWYEANDPATLHFDRHFRGNIDEFRIWNTYLGQPLIDINNNVRLRGNELGLLAYYPFETYFEFQNNLEMGYSLEDQRVPSDPAATIPAAVANNAAESADKAPIKDRGPVENLQFDFVVNNDALIINLLEPRQAVDKTIVTFQVKDVRDLNGNSLKSPVTWSAYINRNQLSWSDPEFILSQELYAPLEFESYVINSGGSVEHFSLDNLPSWLEASPAAGTVAPQGRARVIFKVREGLNIGSYDQIVYMRNDNDESAALPITLTVKGEEPPWEVNPADFKYSMTVYGKLQVKEAFSADENDLLAAFRDGVCVGVTRNSYNQKNDLWYALLTIYHNEPEGGELEFRIWDASTGKTYLASPSEPVSFRNDAIAGTSRAPVIFRGEEIFFQELKLQKGWNWISFNLSGPAMDNVATTLSNGQWQPGDIVKNEELGFHQYSESDGWVGYMERFNNTSLFMIRASAAQSLSIAGIPVNPSETPIPIKGNRWNYISYLPQVSLPLEEALAGYEASEEDVIKSQTGFAMYDPQNGWMGNLTHLEPGKGYMLYRKAINDETLVYSSLGGSFISHAGDASALPLLKNAARPGNFPVASAQMQTPVDNNFRYEGNMTVVAVIDDSFQLQPEDVVLAYMENELSGKARATDLPGMKRFFLTISGEEQRPLHFEVVRAGQVVLRSGTVLSYRSNSQAGTLDNPLVIRNENEAGKITAFPNPFGNRVNVRVELKENQKQESLLLQLSVYDTNGNIIMEGPKERVISNIHFFAWDGRNSRGENCPAGVYFIRVTINGMPLVQKVIKIDTLK</sequence>
<dbReference type="GO" id="GO:0004553">
    <property type="term" value="F:hydrolase activity, hydrolyzing O-glycosyl compounds"/>
    <property type="evidence" value="ECO:0007669"/>
    <property type="project" value="UniProtKB-ARBA"/>
</dbReference>
<proteinExistence type="predicted"/>
<dbReference type="SUPFAM" id="SSF49899">
    <property type="entry name" value="Concanavalin A-like lectins/glucanases"/>
    <property type="match status" value="3"/>
</dbReference>
<evidence type="ECO:0000256" key="1">
    <source>
        <dbReference type="ARBA" id="ARBA00001913"/>
    </source>
</evidence>
<dbReference type="InterPro" id="IPR013320">
    <property type="entry name" value="ConA-like_dom_sf"/>
</dbReference>
<feature type="domain" description="LamG-like jellyroll fold" evidence="6">
    <location>
        <begin position="2292"/>
        <end position="2436"/>
    </location>
</feature>
<keyword evidence="4" id="KW-0106">Calcium</keyword>
<evidence type="ECO:0000256" key="3">
    <source>
        <dbReference type="ARBA" id="ARBA00022729"/>
    </source>
</evidence>
<dbReference type="PANTHER" id="PTHR19277">
    <property type="entry name" value="PENTRAXIN"/>
    <property type="match status" value="1"/>
</dbReference>
<dbReference type="CDD" id="cd00110">
    <property type="entry name" value="LamG"/>
    <property type="match status" value="1"/>
</dbReference>
<evidence type="ECO:0000259" key="6">
    <source>
        <dbReference type="SMART" id="SM00560"/>
    </source>
</evidence>
<dbReference type="OrthoDB" id="976756at2"/>
<feature type="domain" description="LamG-like jellyroll fold" evidence="6">
    <location>
        <begin position="637"/>
        <end position="760"/>
    </location>
</feature>
<dbReference type="GO" id="GO:0046872">
    <property type="term" value="F:metal ion binding"/>
    <property type="evidence" value="ECO:0007669"/>
    <property type="project" value="UniProtKB-KW"/>
</dbReference>
<evidence type="ECO:0000313" key="7">
    <source>
        <dbReference type="EMBL" id="TCS84637.1"/>
    </source>
</evidence>
<reference evidence="7 8" key="1">
    <citation type="submission" date="2019-03" db="EMBL/GenBank/DDBJ databases">
        <title>Genomic Encyclopedia of Type Strains, Phase IV (KMG-IV): sequencing the most valuable type-strain genomes for metagenomic binning, comparative biology and taxonomic classification.</title>
        <authorList>
            <person name="Goeker M."/>
        </authorList>
    </citation>
    <scope>NUCLEOTIDE SEQUENCE [LARGE SCALE GENOMIC DNA]</scope>
    <source>
        <strain evidence="7 8">DSM 21100</strain>
    </source>
</reference>
<dbReference type="GO" id="GO:0005975">
    <property type="term" value="P:carbohydrate metabolic process"/>
    <property type="evidence" value="ECO:0007669"/>
    <property type="project" value="UniProtKB-ARBA"/>
</dbReference>
<gene>
    <name evidence="7" type="ORF">EDD80_1203</name>
</gene>